<evidence type="ECO:0000256" key="1">
    <source>
        <dbReference type="PROSITE-ProRule" id="PRU00047"/>
    </source>
</evidence>
<dbReference type="InterPro" id="IPR008042">
    <property type="entry name" value="Retrotrans_Pao"/>
</dbReference>
<dbReference type="Proteomes" id="UP001249851">
    <property type="component" value="Unassembled WGS sequence"/>
</dbReference>
<protein>
    <recommendedName>
        <fullName evidence="2">CCHC-type domain-containing protein</fullName>
    </recommendedName>
</protein>
<organism evidence="3 4">
    <name type="scientific">Acropora cervicornis</name>
    <name type="common">Staghorn coral</name>
    <dbReference type="NCBI Taxonomy" id="6130"/>
    <lineage>
        <taxon>Eukaryota</taxon>
        <taxon>Metazoa</taxon>
        <taxon>Cnidaria</taxon>
        <taxon>Anthozoa</taxon>
        <taxon>Hexacorallia</taxon>
        <taxon>Scleractinia</taxon>
        <taxon>Astrocoeniina</taxon>
        <taxon>Acroporidae</taxon>
        <taxon>Acropora</taxon>
    </lineage>
</organism>
<name>A0AAD9QCJ0_ACRCE</name>
<sequence>MSEIKKLGKSVDEDPKGTLEMINIIARAHRDLKSMGLEREISNSTIVSMIEERLPEAIEKEWIKTVTSKLQPEIIEDKFPALLDLLLAFRERIEYKFSGLRSGSSEIKEKKPRCWMHPNHHGRPIWRCKAFENKSAAEKIKLVRENEACFRCLEQGHTTKSCKRNLKCKEDGCGPPPRVNLQIVKVGGAVEELESCRYDLTLIDKANTAITISVLGIDRISTDITPIEVSRVIKLLEGVSAQDLDRPEEGEIDCLIGYEYAAFHPVRKQAAGHLLLLENRFGMIIGGTHPTLKERTRKVLQHATVHHAMVRVEDFYKLEQLGVECTPKCGSCSYMDDIPDSAGSVEEAQKITSEIDKILNCGGFKINGWIMSRQDQGQERGLQAERLEDQHLVQVLTGAKPDIAELERVLGMGWDSFRDVLCYRVKLNFSKKKRKVHTQPDLSWQDIPASIPEVLTKRMVVSQVNGIHDPMGLVAPFTVRAKIMLRKLWGQDEKLDWDDAMPECLRREWVTFFEELFKLKGVEFPRCIKPSDAIRDPTLVIFSDGSGDAYGAVAYTRWMMKDGTYQAQLIASKNRIAPVKIVDIVSLELSGAVIAKRMRVFIQTEVRYNFTAVHHIVESEIVKAMISKESYGFNTFAANRIGEIQQKTDPQEWFWTAGDLNIADWVTRGKRAKELGPCSIWQSGPEFLKQPVEEWPVSSQANVEKLPERHKTVMTTHAKEIETLDVIESSNKRGRALLASD</sequence>
<keyword evidence="1" id="KW-0863">Zinc-finger</keyword>
<dbReference type="Pfam" id="PF05380">
    <property type="entry name" value="Peptidase_A17"/>
    <property type="match status" value="1"/>
</dbReference>
<reference evidence="3" key="1">
    <citation type="journal article" date="2023" name="G3 (Bethesda)">
        <title>Whole genome assembly and annotation of the endangered Caribbean coral Acropora cervicornis.</title>
        <authorList>
            <person name="Selwyn J.D."/>
            <person name="Vollmer S.V."/>
        </authorList>
    </citation>
    <scope>NUCLEOTIDE SEQUENCE</scope>
    <source>
        <strain evidence="3">K2</strain>
    </source>
</reference>
<evidence type="ECO:0000313" key="4">
    <source>
        <dbReference type="Proteomes" id="UP001249851"/>
    </source>
</evidence>
<evidence type="ECO:0000259" key="2">
    <source>
        <dbReference type="PROSITE" id="PS50158"/>
    </source>
</evidence>
<feature type="domain" description="CCHC-type" evidence="2">
    <location>
        <begin position="149"/>
        <end position="164"/>
    </location>
</feature>
<dbReference type="GO" id="GO:0003676">
    <property type="term" value="F:nucleic acid binding"/>
    <property type="evidence" value="ECO:0007669"/>
    <property type="project" value="InterPro"/>
</dbReference>
<gene>
    <name evidence="3" type="ORF">P5673_018940</name>
</gene>
<proteinExistence type="predicted"/>
<keyword evidence="4" id="KW-1185">Reference proteome</keyword>
<comment type="caution">
    <text evidence="3">The sequence shown here is derived from an EMBL/GenBank/DDBJ whole genome shotgun (WGS) entry which is preliminary data.</text>
</comment>
<dbReference type="InterPro" id="IPR001878">
    <property type="entry name" value="Znf_CCHC"/>
</dbReference>
<dbReference type="PANTHER" id="PTHR22955:SF67">
    <property type="entry name" value="ASPARTIC PUTATIVE DOMAIN-CONTAINING PROTEIN-RELATED"/>
    <property type="match status" value="1"/>
</dbReference>
<keyword evidence="1" id="KW-0862">Zinc</keyword>
<dbReference type="AlphaFoldDB" id="A0AAD9QCJ0"/>
<dbReference type="PANTHER" id="PTHR22955">
    <property type="entry name" value="RETROTRANSPOSON"/>
    <property type="match status" value="1"/>
</dbReference>
<dbReference type="PROSITE" id="PS50158">
    <property type="entry name" value="ZF_CCHC"/>
    <property type="match status" value="1"/>
</dbReference>
<evidence type="ECO:0000313" key="3">
    <source>
        <dbReference type="EMBL" id="KAK2558733.1"/>
    </source>
</evidence>
<keyword evidence="1" id="KW-0479">Metal-binding</keyword>
<dbReference type="EMBL" id="JARQWQ010000043">
    <property type="protein sequence ID" value="KAK2558733.1"/>
    <property type="molecule type" value="Genomic_DNA"/>
</dbReference>
<accession>A0AAD9QCJ0</accession>
<reference evidence="3" key="2">
    <citation type="journal article" date="2023" name="Science">
        <title>Genomic signatures of disease resistance in endangered staghorn corals.</title>
        <authorList>
            <person name="Vollmer S.V."/>
            <person name="Selwyn J.D."/>
            <person name="Despard B.A."/>
            <person name="Roesel C.L."/>
        </authorList>
    </citation>
    <scope>NUCLEOTIDE SEQUENCE</scope>
    <source>
        <strain evidence="3">K2</strain>
    </source>
</reference>
<dbReference type="GO" id="GO:0008270">
    <property type="term" value="F:zinc ion binding"/>
    <property type="evidence" value="ECO:0007669"/>
    <property type="project" value="UniProtKB-KW"/>
</dbReference>